<gene>
    <name evidence="9" type="primary">hrpF</name>
    <name evidence="9" type="ORF">RCFBP_mp20314</name>
</gene>
<reference evidence="9" key="2">
    <citation type="submission" date="2010-02" db="EMBL/GenBank/DDBJ databases">
        <authorList>
            <person name="Genoscope - CEA"/>
        </authorList>
    </citation>
    <scope>NUCLEOTIDE SEQUENCE</scope>
    <source>
        <strain evidence="9">CFBP2957</strain>
        <plasmid evidence="9">RCFBPv3_mp</plasmid>
    </source>
</reference>
<evidence type="ECO:0000256" key="2">
    <source>
        <dbReference type="ARBA" id="ARBA00022448"/>
    </source>
</evidence>
<accession>D8P4A4</accession>
<evidence type="ECO:0000256" key="4">
    <source>
        <dbReference type="ARBA" id="ARBA00022927"/>
    </source>
</evidence>
<evidence type="ECO:0000259" key="8">
    <source>
        <dbReference type="Pfam" id="PF02108"/>
    </source>
</evidence>
<evidence type="ECO:0000256" key="5">
    <source>
        <dbReference type="ARBA" id="ARBA00024335"/>
    </source>
</evidence>
<comment type="similarity">
    <text evidence="5">Belongs to the SctL stator family.</text>
</comment>
<proteinExistence type="inferred from homology"/>
<feature type="compositionally biased region" description="Acidic residues" evidence="7">
    <location>
        <begin position="237"/>
        <end position="299"/>
    </location>
</feature>
<geneLocation type="plasmid" evidence="9">
    <name>RCFBPv3_mp</name>
</geneLocation>
<comment type="subcellular location">
    <subcellularLocation>
        <location evidence="1">Cytoplasm</location>
    </subcellularLocation>
</comment>
<keyword evidence="4" id="KW-0653">Protein transport</keyword>
<dbReference type="AlphaFoldDB" id="D8P4A4"/>
<dbReference type="GO" id="GO:0005829">
    <property type="term" value="C:cytosol"/>
    <property type="evidence" value="ECO:0007669"/>
    <property type="project" value="TreeGrafter"/>
</dbReference>
<dbReference type="GO" id="GO:0030254">
    <property type="term" value="P:protein secretion by the type III secretion system"/>
    <property type="evidence" value="ECO:0007669"/>
    <property type="project" value="InterPro"/>
</dbReference>
<dbReference type="InterPro" id="IPR018035">
    <property type="entry name" value="Flagellar_FliH/T3SS_HrpE"/>
</dbReference>
<dbReference type="PANTHER" id="PTHR34982:SF4">
    <property type="entry name" value="TYPE 3 SECRETION SYSTEM STATOR PROTEIN"/>
    <property type="match status" value="1"/>
</dbReference>
<keyword evidence="3" id="KW-0963">Cytoplasm</keyword>
<dbReference type="NCBIfam" id="TIGR02499">
    <property type="entry name" value="HrpE_YscL_not"/>
    <property type="match status" value="1"/>
</dbReference>
<keyword evidence="9" id="KW-0614">Plasmid</keyword>
<dbReference type="Pfam" id="PF02108">
    <property type="entry name" value="FliH"/>
    <property type="match status" value="1"/>
</dbReference>
<evidence type="ECO:0000256" key="1">
    <source>
        <dbReference type="ARBA" id="ARBA00004496"/>
    </source>
</evidence>
<organism evidence="9">
    <name type="scientific">Ralstonia solanacearum CFBP2957</name>
    <dbReference type="NCBI Taxonomy" id="859656"/>
    <lineage>
        <taxon>Bacteria</taxon>
        <taxon>Pseudomonadati</taxon>
        <taxon>Pseudomonadota</taxon>
        <taxon>Betaproteobacteria</taxon>
        <taxon>Burkholderiales</taxon>
        <taxon>Burkholderiaceae</taxon>
        <taxon>Ralstonia</taxon>
        <taxon>Ralstonia solanacearum species complex</taxon>
    </lineage>
</organism>
<dbReference type="InterPro" id="IPR051472">
    <property type="entry name" value="T3SS_Stator/FliH"/>
</dbReference>
<dbReference type="InterPro" id="IPR012842">
    <property type="entry name" value="T3SS_SctL/SctL2"/>
</dbReference>
<dbReference type="PATRIC" id="fig|859656.5.peg.4127"/>
<feature type="domain" description="Flagellar assembly protein FliH/Type III secretion system HrpE" evidence="8">
    <location>
        <begin position="90"/>
        <end position="212"/>
    </location>
</feature>
<evidence type="ECO:0000256" key="7">
    <source>
        <dbReference type="SAM" id="MobiDB-lite"/>
    </source>
</evidence>
<dbReference type="PANTHER" id="PTHR34982">
    <property type="entry name" value="YOP PROTEINS TRANSLOCATION PROTEIN L"/>
    <property type="match status" value="1"/>
</dbReference>
<feature type="region of interest" description="Disordered" evidence="7">
    <location>
        <begin position="219"/>
        <end position="299"/>
    </location>
</feature>
<sequence>MVIWLRREAGLGVSSDVIRAADRHRVVELDAAVQAVYEERDTVLAAARAQAEAIVAQARAVAGGVLKAANERAENSEQRGYAEGQRKALAEFHAAMIARTYSEAESTQRVETRLRAAVMQAVERVILESDRQALFARVASTLGSVVQSQARLTLRVCPAELDAARAAFARAVEGGLLNATVEVLADDSTRPGDCRCEWDHGVADASLDVQLAALRQALAPQAPAHAESARQAQSTPDGDDDADDAQDEYDYDDEDIEEDLDHDDRDDEDEEDEEDEDVYEEDDEDQEDDEDDEDEEDDE</sequence>
<dbReference type="NCBIfam" id="NF006574">
    <property type="entry name" value="PRK09098.1"/>
    <property type="match status" value="1"/>
</dbReference>
<keyword evidence="2" id="KW-0813">Transport</keyword>
<name>D8P4A4_RALSL</name>
<evidence type="ECO:0000256" key="6">
    <source>
        <dbReference type="ARBA" id="ARBA00040494"/>
    </source>
</evidence>
<reference evidence="9" key="1">
    <citation type="journal article" date="2010" name="BMC Genomics">
        <title>Genomes of three tomato pathogens within the Ralstonia solanacearum species complex reveal significant evolutionary divergence.</title>
        <authorList>
            <person name="Remenant B."/>
            <person name="Coupat-Goutaland B."/>
            <person name="Guidot A."/>
            <person name="Cellier G."/>
            <person name="Wicker E."/>
            <person name="Allen C."/>
            <person name="Fegan M."/>
            <person name="Pruvost O."/>
            <person name="Elbaz M."/>
            <person name="Calteau A."/>
            <person name="Salvignol G."/>
            <person name="Mornico D."/>
            <person name="Mangenot S."/>
            <person name="Barbe V."/>
            <person name="Medigue C."/>
            <person name="Prior P."/>
        </authorList>
    </citation>
    <scope>NUCLEOTIDE SEQUENCE [LARGE SCALE GENOMIC DNA]</scope>
    <source>
        <strain evidence="9">CFBP2957</strain>
        <plasmid evidence="9">RCFBPv3_mp</plasmid>
    </source>
</reference>
<protein>
    <recommendedName>
        <fullName evidence="6">Type 3 secretion system stator protein</fullName>
    </recommendedName>
</protein>
<evidence type="ECO:0000313" key="9">
    <source>
        <dbReference type="EMBL" id="CBJ53740.1"/>
    </source>
</evidence>
<dbReference type="RefSeq" id="WP_013208245.1">
    <property type="nucleotide sequence ID" value="NC_014309.1"/>
</dbReference>
<evidence type="ECO:0000256" key="3">
    <source>
        <dbReference type="ARBA" id="ARBA00022490"/>
    </source>
</evidence>
<dbReference type="EMBL" id="FP885907">
    <property type="protein sequence ID" value="CBJ53740.1"/>
    <property type="molecule type" value="Genomic_DNA"/>
</dbReference>